<keyword evidence="8" id="KW-1185">Reference proteome</keyword>
<dbReference type="RefSeq" id="WP_015496393.1">
    <property type="nucleotide sequence ID" value="NC_020908.1"/>
</dbReference>
<dbReference type="STRING" id="391616.OA238_c34060"/>
<dbReference type="CDD" id="cd08504">
    <property type="entry name" value="PBP2_OppA"/>
    <property type="match status" value="1"/>
</dbReference>
<comment type="subcellular location">
    <subcellularLocation>
        <location evidence="1">Periplasm</location>
    </subcellularLocation>
</comment>
<dbReference type="FunFam" id="3.90.76.10:FF:000001">
    <property type="entry name" value="Oligopeptide ABC transporter substrate-binding protein"/>
    <property type="match status" value="1"/>
</dbReference>
<dbReference type="PROSITE" id="PS01040">
    <property type="entry name" value="SBP_BACTERIAL_5"/>
    <property type="match status" value="1"/>
</dbReference>
<keyword evidence="3" id="KW-0813">Transport</keyword>
<dbReference type="EMBL" id="CP003742">
    <property type="protein sequence ID" value="AGI73382.1"/>
    <property type="molecule type" value="Genomic_DNA"/>
</dbReference>
<evidence type="ECO:0000256" key="5">
    <source>
        <dbReference type="SAM" id="SignalP"/>
    </source>
</evidence>
<evidence type="ECO:0000256" key="3">
    <source>
        <dbReference type="ARBA" id="ARBA00022448"/>
    </source>
</evidence>
<dbReference type="eggNOG" id="COG4166">
    <property type="taxonomic scope" value="Bacteria"/>
</dbReference>
<dbReference type="OrthoDB" id="9803988at2"/>
<dbReference type="HOGENOM" id="CLU_017028_0_3_5"/>
<dbReference type="PANTHER" id="PTHR30290">
    <property type="entry name" value="PERIPLASMIC BINDING COMPONENT OF ABC TRANSPORTER"/>
    <property type="match status" value="1"/>
</dbReference>
<dbReference type="GO" id="GO:0043190">
    <property type="term" value="C:ATP-binding cassette (ABC) transporter complex"/>
    <property type="evidence" value="ECO:0007669"/>
    <property type="project" value="InterPro"/>
</dbReference>
<dbReference type="GO" id="GO:1904680">
    <property type="term" value="F:peptide transmembrane transporter activity"/>
    <property type="evidence" value="ECO:0007669"/>
    <property type="project" value="TreeGrafter"/>
</dbReference>
<dbReference type="InterPro" id="IPR039424">
    <property type="entry name" value="SBP_5"/>
</dbReference>
<evidence type="ECO:0000256" key="4">
    <source>
        <dbReference type="ARBA" id="ARBA00022729"/>
    </source>
</evidence>
<dbReference type="InterPro" id="IPR030678">
    <property type="entry name" value="Peptide/Ni-bd"/>
</dbReference>
<feature type="chain" id="PRO_5004102908" evidence="5">
    <location>
        <begin position="25"/>
        <end position="546"/>
    </location>
</feature>
<feature type="domain" description="Solute-binding protein family 5" evidence="6">
    <location>
        <begin position="84"/>
        <end position="468"/>
    </location>
</feature>
<reference evidence="7 8" key="1">
    <citation type="journal article" date="2013" name="PLoS ONE">
        <title>Poles Apart: Arctic and Antarctic Octadecabacter strains Share High Genome Plasticity and a New Type of Xanthorhodopsin.</title>
        <authorList>
            <person name="Vollmers J."/>
            <person name="Voget S."/>
            <person name="Dietrich S."/>
            <person name="Gollnow K."/>
            <person name="Smits M."/>
            <person name="Meyer K."/>
            <person name="Brinkhoff T."/>
            <person name="Simon M."/>
            <person name="Daniel R."/>
        </authorList>
    </citation>
    <scope>NUCLEOTIDE SEQUENCE [LARGE SCALE GENOMIC DNA]</scope>
    <source>
        <strain evidence="7 8">238</strain>
    </source>
</reference>
<dbReference type="Gene3D" id="3.90.76.10">
    <property type="entry name" value="Dipeptide-binding Protein, Domain 1"/>
    <property type="match status" value="1"/>
</dbReference>
<dbReference type="PANTHER" id="PTHR30290:SF10">
    <property type="entry name" value="PERIPLASMIC OLIGOPEPTIDE-BINDING PROTEIN-RELATED"/>
    <property type="match status" value="1"/>
</dbReference>
<dbReference type="GO" id="GO:0030288">
    <property type="term" value="C:outer membrane-bounded periplasmic space"/>
    <property type="evidence" value="ECO:0007669"/>
    <property type="project" value="TreeGrafter"/>
</dbReference>
<evidence type="ECO:0000256" key="1">
    <source>
        <dbReference type="ARBA" id="ARBA00004418"/>
    </source>
</evidence>
<dbReference type="AlphaFoldDB" id="M9RMH4"/>
<dbReference type="PIRSF" id="PIRSF002741">
    <property type="entry name" value="MppA"/>
    <property type="match status" value="1"/>
</dbReference>
<sequence>MTFKTKLLASTAALLIVTGGAVLADGHATHPDTGVALASDQSFTYSILDDFPSIDPALVEDVEGASVARDLFEGLMTEDANGAVQPGVATGFEVSEDGLTYTFTLRENAKWSNGDPVVAGDFVYGLQRAANPETASEYAWYLEVMGVENAAAVTAGDMPLDALGISAPDDFTVVYTNDAPRPYFPQMTTFPTTFPQHRATIEAHGDQWTRAENMVSNGAYVLSDYVPAEKLVRSRNAMYWDNDNTIIEEITALIINDSNQALTLYLAGEIDVVMDVPAGQFPRLNAEYPGEALSLPSSCTYYYQFNQSDSGPEALKDVRVRQALSLAVNRDIITDNVLAGGQRPSWTLTHWAIAGWEQPEIAVASMTQDERNAMAVELMAEAGYGDDNPLTLEIVYNTSDSHQSVAVAVGQMWKQTLGVDVTLANQEWATFLDTRGEQNYEVARGGWCADYNEPSTYTDLLTSGSAYNDGKYIDADIDALAQEAKFAEDAMPLYREMEQIASDNAYFLPIYHYASVRMIAPDMENWPTENLLQNWYSKDLYISASE</sequence>
<dbReference type="Gene3D" id="3.10.105.10">
    <property type="entry name" value="Dipeptide-binding Protein, Domain 3"/>
    <property type="match status" value="1"/>
</dbReference>
<evidence type="ECO:0000256" key="2">
    <source>
        <dbReference type="ARBA" id="ARBA00005695"/>
    </source>
</evidence>
<dbReference type="InterPro" id="IPR000914">
    <property type="entry name" value="SBP_5_dom"/>
</dbReference>
<dbReference type="SUPFAM" id="SSF53850">
    <property type="entry name" value="Periplasmic binding protein-like II"/>
    <property type="match status" value="1"/>
</dbReference>
<dbReference type="Gene3D" id="3.40.190.10">
    <property type="entry name" value="Periplasmic binding protein-like II"/>
    <property type="match status" value="1"/>
</dbReference>
<feature type="signal peptide" evidence="5">
    <location>
        <begin position="1"/>
        <end position="24"/>
    </location>
</feature>
<dbReference type="Pfam" id="PF00496">
    <property type="entry name" value="SBP_bac_5"/>
    <property type="match status" value="1"/>
</dbReference>
<comment type="similarity">
    <text evidence="2">Belongs to the bacterial solute-binding protein 5 family.</text>
</comment>
<organism evidence="7 8">
    <name type="scientific">Octadecabacter arcticus 238</name>
    <dbReference type="NCBI Taxonomy" id="391616"/>
    <lineage>
        <taxon>Bacteria</taxon>
        <taxon>Pseudomonadati</taxon>
        <taxon>Pseudomonadota</taxon>
        <taxon>Alphaproteobacteria</taxon>
        <taxon>Rhodobacterales</taxon>
        <taxon>Roseobacteraceae</taxon>
        <taxon>Octadecabacter</taxon>
    </lineage>
</organism>
<evidence type="ECO:0000259" key="6">
    <source>
        <dbReference type="Pfam" id="PF00496"/>
    </source>
</evidence>
<protein>
    <submittedName>
        <fullName evidence="7">Putative extracellular solute-binding protein</fullName>
    </submittedName>
</protein>
<evidence type="ECO:0000313" key="8">
    <source>
        <dbReference type="Proteomes" id="UP000004688"/>
    </source>
</evidence>
<accession>M9RMH4</accession>
<name>M9RMH4_9RHOB</name>
<evidence type="ECO:0000313" key="7">
    <source>
        <dbReference type="EMBL" id="AGI73382.1"/>
    </source>
</evidence>
<gene>
    <name evidence="7" type="ORF">OA238_c34060</name>
</gene>
<dbReference type="GO" id="GO:0015833">
    <property type="term" value="P:peptide transport"/>
    <property type="evidence" value="ECO:0007669"/>
    <property type="project" value="TreeGrafter"/>
</dbReference>
<proteinExistence type="inferred from homology"/>
<dbReference type="InterPro" id="IPR023765">
    <property type="entry name" value="SBP_5_CS"/>
</dbReference>
<dbReference type="Proteomes" id="UP000004688">
    <property type="component" value="Chromosome"/>
</dbReference>
<dbReference type="KEGG" id="oar:OA238_c34060"/>
<keyword evidence="4 5" id="KW-0732">Signal</keyword>